<dbReference type="Proteomes" id="UP001230649">
    <property type="component" value="Unassembled WGS sequence"/>
</dbReference>
<sequence length="306" mass="35808">MADVADQSAVPVMAEPSPSERMRTRQAEAQKRQIAMEERKHADAMEEYRLRFAAQKKDVEVLPVGSVIEEKVKSMAEEVELLCKEIEFNEPDQGHSEHVKEALDALIKNYRGGLARFKALPFLDNEDMLMTCVGDLMECKTECREIIEDLDQLFDLVYVKQSLHVWYQEIKRDMENLYHMRTTRDLLFRTWLRGFVERDEAKEKEGGLQRIIQDAFVAEGLEMPADYRIKSKEEREKEYEEELKRREAMMEERMKLEEEQAKKDEEAKAGEQNKDAEKKDEVKADDVKDDVKETKDVDMTDAEVKA</sequence>
<comment type="caution">
    <text evidence="1">The sequence shown here is derived from an EMBL/GenBank/DDBJ whole genome shotgun (WGS) entry which is preliminary data.</text>
</comment>
<protein>
    <submittedName>
        <fullName evidence="1">Uncharacterized protein</fullName>
    </submittedName>
</protein>
<evidence type="ECO:0000313" key="2">
    <source>
        <dbReference type="Proteomes" id="UP001230649"/>
    </source>
</evidence>
<proteinExistence type="predicted"/>
<reference evidence="1" key="1">
    <citation type="submission" date="2023-04" db="EMBL/GenBank/DDBJ databases">
        <title>Draft Genome sequencing of Naganishia species isolated from polar environments using Oxford Nanopore Technology.</title>
        <authorList>
            <person name="Leo P."/>
            <person name="Venkateswaran K."/>
        </authorList>
    </citation>
    <scope>NUCLEOTIDE SEQUENCE</scope>
    <source>
        <strain evidence="1">MNA-CCFEE 5262</strain>
    </source>
</reference>
<accession>A0ACC2VBZ8</accession>
<gene>
    <name evidence="1" type="ORF">QFC20_006359</name>
</gene>
<name>A0ACC2VBZ8_9TREE</name>
<keyword evidence="2" id="KW-1185">Reference proteome</keyword>
<dbReference type="EMBL" id="JASBWS010000110">
    <property type="protein sequence ID" value="KAJ9096643.1"/>
    <property type="molecule type" value="Genomic_DNA"/>
</dbReference>
<organism evidence="1 2">
    <name type="scientific">Naganishia adeliensis</name>
    <dbReference type="NCBI Taxonomy" id="92952"/>
    <lineage>
        <taxon>Eukaryota</taxon>
        <taxon>Fungi</taxon>
        <taxon>Dikarya</taxon>
        <taxon>Basidiomycota</taxon>
        <taxon>Agaricomycotina</taxon>
        <taxon>Tremellomycetes</taxon>
        <taxon>Filobasidiales</taxon>
        <taxon>Filobasidiaceae</taxon>
        <taxon>Naganishia</taxon>
    </lineage>
</organism>
<evidence type="ECO:0000313" key="1">
    <source>
        <dbReference type="EMBL" id="KAJ9096643.1"/>
    </source>
</evidence>